<dbReference type="SUPFAM" id="SSF141868">
    <property type="entry name" value="EAL domain-like"/>
    <property type="match status" value="1"/>
</dbReference>
<dbReference type="Proteomes" id="UP000297975">
    <property type="component" value="Unassembled WGS sequence"/>
</dbReference>
<dbReference type="RefSeq" id="WP_134338573.1">
    <property type="nucleotide sequence ID" value="NZ_SOPW01000001.1"/>
</dbReference>
<comment type="caution">
    <text evidence="2">The sequence shown here is derived from an EMBL/GenBank/DDBJ whole genome shotgun (WGS) entry which is preliminary data.</text>
</comment>
<dbReference type="PANTHER" id="PTHR33121">
    <property type="entry name" value="CYCLIC DI-GMP PHOSPHODIESTERASE PDEF"/>
    <property type="match status" value="1"/>
</dbReference>
<protein>
    <submittedName>
        <fullName evidence="2">EAL domain-containing protein</fullName>
    </submittedName>
</protein>
<sequence length="238" mass="27572">MFLRKLIEENQIFHHYQSIYDIHKWNVVGYEALLRTTDKENPEKVFNMAIKENELYNLDTYSIKKAISSFNLSLEFVESNYLFSNVYPSTLVNPNFLPFIKELDFCKLNLVLEINESELVYDLKKLKSIINHLKKLNVSIAIDDVGKGNSDIIKILELKPDYIKIDSYVTQNVHKSPEKQSLIKLLSNYCDEFEIKLILEGIDDIDVLFLLRENGANFGQGFLLGKPTNLSIVNLQSK</sequence>
<reference evidence="2 3" key="1">
    <citation type="submission" date="2019-03" db="EMBL/GenBank/DDBJ databases">
        <authorList>
            <person name="He R.-H."/>
        </authorList>
    </citation>
    <scope>NUCLEOTIDE SEQUENCE [LARGE SCALE GENOMIC DNA]</scope>
    <source>
        <strain evidence="3">SH 714</strain>
    </source>
</reference>
<gene>
    <name evidence="2" type="ORF">E3U55_01605</name>
</gene>
<dbReference type="PANTHER" id="PTHR33121:SF76">
    <property type="entry name" value="SIGNALING PROTEIN"/>
    <property type="match status" value="1"/>
</dbReference>
<accession>A0A4Y8IXH1</accession>
<organism evidence="2 3">
    <name type="scientific">Filobacillus milosensis</name>
    <dbReference type="NCBI Taxonomy" id="94137"/>
    <lineage>
        <taxon>Bacteria</taxon>
        <taxon>Bacillati</taxon>
        <taxon>Bacillota</taxon>
        <taxon>Bacilli</taxon>
        <taxon>Bacillales</taxon>
        <taxon>Bacillaceae</taxon>
        <taxon>Filobacillus</taxon>
    </lineage>
</organism>
<dbReference type="InterPro" id="IPR035919">
    <property type="entry name" value="EAL_sf"/>
</dbReference>
<dbReference type="PROSITE" id="PS50883">
    <property type="entry name" value="EAL"/>
    <property type="match status" value="1"/>
</dbReference>
<dbReference type="AlphaFoldDB" id="A0A4Y8IXH1"/>
<dbReference type="SMART" id="SM00052">
    <property type="entry name" value="EAL"/>
    <property type="match status" value="1"/>
</dbReference>
<evidence type="ECO:0000259" key="1">
    <source>
        <dbReference type="PROSITE" id="PS50883"/>
    </source>
</evidence>
<dbReference type="Pfam" id="PF00563">
    <property type="entry name" value="EAL"/>
    <property type="match status" value="1"/>
</dbReference>
<dbReference type="InterPro" id="IPR050706">
    <property type="entry name" value="Cyclic-di-GMP_PDE-like"/>
</dbReference>
<proteinExistence type="predicted"/>
<dbReference type="GO" id="GO:0071111">
    <property type="term" value="F:cyclic-guanylate-specific phosphodiesterase activity"/>
    <property type="evidence" value="ECO:0007669"/>
    <property type="project" value="InterPro"/>
</dbReference>
<evidence type="ECO:0000313" key="3">
    <source>
        <dbReference type="Proteomes" id="UP000297975"/>
    </source>
</evidence>
<name>A0A4Y8IXH1_9BACI</name>
<evidence type="ECO:0000313" key="2">
    <source>
        <dbReference type="EMBL" id="TFB25115.1"/>
    </source>
</evidence>
<dbReference type="CDD" id="cd01948">
    <property type="entry name" value="EAL"/>
    <property type="match status" value="1"/>
</dbReference>
<dbReference type="Gene3D" id="3.20.20.450">
    <property type="entry name" value="EAL domain"/>
    <property type="match status" value="1"/>
</dbReference>
<dbReference type="OrthoDB" id="581425at2"/>
<dbReference type="EMBL" id="SOPW01000001">
    <property type="protein sequence ID" value="TFB25115.1"/>
    <property type="molecule type" value="Genomic_DNA"/>
</dbReference>
<dbReference type="InterPro" id="IPR001633">
    <property type="entry name" value="EAL_dom"/>
</dbReference>
<feature type="domain" description="EAL" evidence="1">
    <location>
        <begin position="1"/>
        <end position="238"/>
    </location>
</feature>
<keyword evidence="3" id="KW-1185">Reference proteome</keyword>